<dbReference type="Gene3D" id="3.60.15.10">
    <property type="entry name" value="Ribonuclease Z/Hydroxyacylglutathione hydrolase-like"/>
    <property type="match status" value="1"/>
</dbReference>
<dbReference type="PANTHER" id="PTHR42978:SF6">
    <property type="entry name" value="QUORUM-QUENCHING LACTONASE YTNP-RELATED"/>
    <property type="match status" value="1"/>
</dbReference>
<organism evidence="6 7">
    <name type="scientific">Candidatus Desulfatifera sulfidica</name>
    <dbReference type="NCBI Taxonomy" id="2841691"/>
    <lineage>
        <taxon>Bacteria</taxon>
        <taxon>Pseudomonadati</taxon>
        <taxon>Thermodesulfobacteriota</taxon>
        <taxon>Desulfobulbia</taxon>
        <taxon>Desulfobulbales</taxon>
        <taxon>Desulfobulbaceae</taxon>
        <taxon>Candidatus Desulfatifera</taxon>
    </lineage>
</organism>
<evidence type="ECO:0000256" key="3">
    <source>
        <dbReference type="ARBA" id="ARBA00022801"/>
    </source>
</evidence>
<gene>
    <name evidence="6" type="ORF">H8E79_06995</name>
</gene>
<protein>
    <submittedName>
        <fullName evidence="6">MBL fold metallo-hydrolase</fullName>
    </submittedName>
</protein>
<sequence>MTKKSLTIGRITISWLRGGDFRLDGGTMFGPVPKILWEQRIQATADNTIPMVNDPLLIRTPEHNIIVDSGLGNKLTAKQETLFQVTSPWKVIEDLAALGLRREDIDLVILTHFDFDHGGGVVMQNKRGQLELTFPKAQHLIQKSEWEDVLAPCRRAQSTYWPINFETLAASGQLKLITGDKTVCPGVSVRHSGGHTRGHQVVEIASEGQLAVHMGDLFPTAAHSNPLWVMAYDNFPLSVIEQKEQLMAEYRAKNAWFTFYHDPQVLACRLDERNRVREQWVTAS</sequence>
<dbReference type="GO" id="GO:0046872">
    <property type="term" value="F:metal ion binding"/>
    <property type="evidence" value="ECO:0007669"/>
    <property type="project" value="UniProtKB-KW"/>
</dbReference>
<keyword evidence="3" id="KW-0378">Hydrolase</keyword>
<dbReference type="Pfam" id="PF00753">
    <property type="entry name" value="Lactamase_B"/>
    <property type="match status" value="1"/>
</dbReference>
<dbReference type="InterPro" id="IPR051013">
    <property type="entry name" value="MBL_superfamily_lactonases"/>
</dbReference>
<keyword evidence="2" id="KW-0479">Metal-binding</keyword>
<dbReference type="Proteomes" id="UP000599024">
    <property type="component" value="Unassembled WGS sequence"/>
</dbReference>
<evidence type="ECO:0000259" key="5">
    <source>
        <dbReference type="SMART" id="SM00849"/>
    </source>
</evidence>
<dbReference type="InterPro" id="IPR001279">
    <property type="entry name" value="Metallo-B-lactamas"/>
</dbReference>
<accession>A0A8J6NC67</accession>
<feature type="domain" description="Metallo-beta-lactamase" evidence="5">
    <location>
        <begin position="52"/>
        <end position="259"/>
    </location>
</feature>
<comment type="caution">
    <text evidence="6">The sequence shown here is derived from an EMBL/GenBank/DDBJ whole genome shotgun (WGS) entry which is preliminary data.</text>
</comment>
<evidence type="ECO:0000313" key="6">
    <source>
        <dbReference type="EMBL" id="MBC8208895.1"/>
    </source>
</evidence>
<comment type="similarity">
    <text evidence="1">Belongs to the metallo-beta-lactamase superfamily.</text>
</comment>
<dbReference type="EMBL" id="JACNLK010000059">
    <property type="protein sequence ID" value="MBC8208895.1"/>
    <property type="molecule type" value="Genomic_DNA"/>
</dbReference>
<proteinExistence type="inferred from homology"/>
<dbReference type="PANTHER" id="PTHR42978">
    <property type="entry name" value="QUORUM-QUENCHING LACTONASE YTNP-RELATED-RELATED"/>
    <property type="match status" value="1"/>
</dbReference>
<reference evidence="6 7" key="1">
    <citation type="submission" date="2020-08" db="EMBL/GenBank/DDBJ databases">
        <title>Bridging the membrane lipid divide: bacteria of the FCB group superphylum have the potential to synthesize archaeal ether lipids.</title>
        <authorList>
            <person name="Villanueva L."/>
            <person name="Von Meijenfeldt F.A.B."/>
            <person name="Westbye A.B."/>
            <person name="Yadav S."/>
            <person name="Hopmans E.C."/>
            <person name="Dutilh B.E."/>
            <person name="Sinninghe Damste J.S."/>
        </authorList>
    </citation>
    <scope>NUCLEOTIDE SEQUENCE [LARGE SCALE GENOMIC DNA]</scope>
    <source>
        <strain evidence="6">NIOZ-UU81</strain>
    </source>
</reference>
<keyword evidence="4" id="KW-0862">Zinc</keyword>
<evidence type="ECO:0000313" key="7">
    <source>
        <dbReference type="Proteomes" id="UP000599024"/>
    </source>
</evidence>
<name>A0A8J6NC67_9BACT</name>
<evidence type="ECO:0000256" key="1">
    <source>
        <dbReference type="ARBA" id="ARBA00007749"/>
    </source>
</evidence>
<dbReference type="InterPro" id="IPR036866">
    <property type="entry name" value="RibonucZ/Hydroxyglut_hydro"/>
</dbReference>
<evidence type="ECO:0000256" key="4">
    <source>
        <dbReference type="ARBA" id="ARBA00022833"/>
    </source>
</evidence>
<dbReference type="SUPFAM" id="SSF56281">
    <property type="entry name" value="Metallo-hydrolase/oxidoreductase"/>
    <property type="match status" value="1"/>
</dbReference>
<dbReference type="GO" id="GO:0016787">
    <property type="term" value="F:hydrolase activity"/>
    <property type="evidence" value="ECO:0007669"/>
    <property type="project" value="UniProtKB-KW"/>
</dbReference>
<dbReference type="SMART" id="SM00849">
    <property type="entry name" value="Lactamase_B"/>
    <property type="match status" value="1"/>
</dbReference>
<dbReference type="AlphaFoldDB" id="A0A8J6NC67"/>
<evidence type="ECO:0000256" key="2">
    <source>
        <dbReference type="ARBA" id="ARBA00022723"/>
    </source>
</evidence>